<evidence type="ECO:0000256" key="4">
    <source>
        <dbReference type="ARBA" id="ARBA00023136"/>
    </source>
</evidence>
<evidence type="ECO:0000256" key="2">
    <source>
        <dbReference type="ARBA" id="ARBA00022692"/>
    </source>
</evidence>
<keyword evidence="8" id="KW-1185">Reference proteome</keyword>
<dbReference type="RefSeq" id="WP_301219174.1">
    <property type="nucleotide sequence ID" value="NZ_JAROCB010000003.1"/>
</dbReference>
<evidence type="ECO:0000256" key="3">
    <source>
        <dbReference type="ARBA" id="ARBA00022989"/>
    </source>
</evidence>
<dbReference type="InterPro" id="IPR013525">
    <property type="entry name" value="ABC2_TM"/>
</dbReference>
<name>A0ABT8IZP9_9MICO</name>
<keyword evidence="2 5" id="KW-0812">Transmembrane</keyword>
<evidence type="ECO:0000256" key="1">
    <source>
        <dbReference type="ARBA" id="ARBA00004141"/>
    </source>
</evidence>
<organism evidence="7 8">
    <name type="scientific">Leifsonia virtsii</name>
    <dbReference type="NCBI Taxonomy" id="3035915"/>
    <lineage>
        <taxon>Bacteria</taxon>
        <taxon>Bacillati</taxon>
        <taxon>Actinomycetota</taxon>
        <taxon>Actinomycetes</taxon>
        <taxon>Micrococcales</taxon>
        <taxon>Microbacteriaceae</taxon>
        <taxon>Leifsonia</taxon>
    </lineage>
</organism>
<dbReference type="PANTHER" id="PTHR43471">
    <property type="entry name" value="ABC TRANSPORTER PERMEASE"/>
    <property type="match status" value="1"/>
</dbReference>
<reference evidence="7" key="1">
    <citation type="submission" date="2023-03" db="EMBL/GenBank/DDBJ databases">
        <title>MT1 and MT2 Draft Genomes of Novel Species.</title>
        <authorList>
            <person name="Venkateswaran K."/>
        </authorList>
    </citation>
    <scope>NUCLEOTIDE SEQUENCE</scope>
    <source>
        <strain evidence="7">F6_8S_P_1A</strain>
    </source>
</reference>
<dbReference type="Pfam" id="PF12698">
    <property type="entry name" value="ABC2_membrane_3"/>
    <property type="match status" value="1"/>
</dbReference>
<dbReference type="Proteomes" id="UP001174210">
    <property type="component" value="Unassembled WGS sequence"/>
</dbReference>
<comment type="caution">
    <text evidence="7">The sequence shown here is derived from an EMBL/GenBank/DDBJ whole genome shotgun (WGS) entry which is preliminary data.</text>
</comment>
<evidence type="ECO:0000256" key="5">
    <source>
        <dbReference type="SAM" id="Phobius"/>
    </source>
</evidence>
<feature type="transmembrane region" description="Helical" evidence="5">
    <location>
        <begin position="168"/>
        <end position="190"/>
    </location>
</feature>
<gene>
    <name evidence="7" type="ORF">P5G59_11950</name>
</gene>
<dbReference type="PANTHER" id="PTHR43471:SF3">
    <property type="entry name" value="ABC TRANSPORTER PERMEASE PROTEIN NATB"/>
    <property type="match status" value="1"/>
</dbReference>
<feature type="transmembrane region" description="Helical" evidence="5">
    <location>
        <begin position="21"/>
        <end position="44"/>
    </location>
</feature>
<evidence type="ECO:0000259" key="6">
    <source>
        <dbReference type="Pfam" id="PF12698"/>
    </source>
</evidence>
<evidence type="ECO:0000313" key="7">
    <source>
        <dbReference type="EMBL" id="MDN4597857.1"/>
    </source>
</evidence>
<feature type="transmembrane region" description="Helical" evidence="5">
    <location>
        <begin position="352"/>
        <end position="373"/>
    </location>
</feature>
<feature type="domain" description="ABC-2 type transporter transmembrane" evidence="6">
    <location>
        <begin position="22"/>
        <end position="368"/>
    </location>
</feature>
<proteinExistence type="predicted"/>
<accession>A0ABT8IZP9</accession>
<feature type="transmembrane region" description="Helical" evidence="5">
    <location>
        <begin position="299"/>
        <end position="332"/>
    </location>
</feature>
<keyword evidence="4 5" id="KW-0472">Membrane</keyword>
<evidence type="ECO:0000313" key="8">
    <source>
        <dbReference type="Proteomes" id="UP001174210"/>
    </source>
</evidence>
<feature type="transmembrane region" description="Helical" evidence="5">
    <location>
        <begin position="219"/>
        <end position="243"/>
    </location>
</feature>
<sequence length="397" mass="41906">MRSSQVAVVTRFELARTLRKPQFWIAALLLPAILSAVVLVVAWAGNAKPEAKPITFEYTDKSGLISDAVASALGGSAARPGAGDRARAGELTAYLQFPADPVREPVTVIAADRGLIANGDYAHLVDRLFSFSVDASLESKVVGLVRSSPRVDVRTYTDGEPASGLDGMILPGLLAILLVLVVALLGNQMLNSTVEEKENRISEMLLVSLPARALINGKILALSLLGLVQIGMLAIGVGIIYATTSSWVRLEAIGITSISFDPIRIGVALLLFAGGALMMTALLVLVGTIMPTAKDAAPYYTAVVLFTIVPLYLITTILVSPTSTVIQVLTYFPLTAPMTALILNATGALHPVAGASIGVGLLAIGALILKLAVRTFQRGLLQYDRQLVLKDLRSTRA</sequence>
<keyword evidence="3 5" id="KW-1133">Transmembrane helix</keyword>
<dbReference type="EMBL" id="JAROCB010000003">
    <property type="protein sequence ID" value="MDN4597857.1"/>
    <property type="molecule type" value="Genomic_DNA"/>
</dbReference>
<comment type="subcellular location">
    <subcellularLocation>
        <location evidence="1">Membrane</location>
        <topology evidence="1">Multi-pass membrane protein</topology>
    </subcellularLocation>
</comment>
<protein>
    <submittedName>
        <fullName evidence="7">ABC transporter permease</fullName>
    </submittedName>
</protein>
<feature type="transmembrane region" description="Helical" evidence="5">
    <location>
        <begin position="263"/>
        <end position="287"/>
    </location>
</feature>